<name>A0A3B7ME34_9BACT</name>
<dbReference type="RefSeq" id="WP_119048436.1">
    <property type="nucleotide sequence ID" value="NZ_CP032157.1"/>
</dbReference>
<dbReference type="Pfam" id="PF22028">
    <property type="entry name" value="DUF6934"/>
    <property type="match status" value="1"/>
</dbReference>
<dbReference type="InterPro" id="IPR053865">
    <property type="entry name" value="DUF6934"/>
</dbReference>
<dbReference type="EMBL" id="CP032157">
    <property type="protein sequence ID" value="AXY72598.1"/>
    <property type="molecule type" value="Genomic_DNA"/>
</dbReference>
<protein>
    <submittedName>
        <fullName evidence="1">Uncharacterized protein</fullName>
    </submittedName>
</protein>
<gene>
    <name evidence="1" type="ORF">D3H65_00790</name>
</gene>
<evidence type="ECO:0000313" key="1">
    <source>
        <dbReference type="EMBL" id="AXY72598.1"/>
    </source>
</evidence>
<keyword evidence="2" id="KW-1185">Reference proteome</keyword>
<reference evidence="1 2" key="1">
    <citation type="submission" date="2018-09" db="EMBL/GenBank/DDBJ databases">
        <title>Genome sequencing of strain 6GH32-13.</title>
        <authorList>
            <person name="Weon H.-Y."/>
            <person name="Heo J."/>
            <person name="Kwon S.-W."/>
        </authorList>
    </citation>
    <scope>NUCLEOTIDE SEQUENCE [LARGE SCALE GENOMIC DNA]</scope>
    <source>
        <strain evidence="1 2">5GH32-13</strain>
    </source>
</reference>
<proteinExistence type="predicted"/>
<dbReference type="KEGG" id="pseg:D3H65_00790"/>
<dbReference type="AlphaFoldDB" id="A0A3B7ME34"/>
<dbReference type="Proteomes" id="UP000263900">
    <property type="component" value="Chromosome"/>
</dbReference>
<accession>A0A3B7ME34</accession>
<dbReference type="OrthoDB" id="947552at2"/>
<sequence length="183" mass="20952">MTNSGNIYEFEEYKREPGGTRYYFLSEGEKQIVKAVQYAYIGLKEGRLTYNLGFGSFDSTKGTVHDDDISDNGDQYKVFNTVLSTVPDFLQNYPGAMVMVQGSDSAIGYPDMCRVTCKKKCIPPACKNANRRINIYKSYVNKNFAQLSVDYKFWGGVKEADYHNVVEEYQINNNYDSVFFIKK</sequence>
<evidence type="ECO:0000313" key="2">
    <source>
        <dbReference type="Proteomes" id="UP000263900"/>
    </source>
</evidence>
<organism evidence="1 2">
    <name type="scientific">Paraflavitalea soli</name>
    <dbReference type="NCBI Taxonomy" id="2315862"/>
    <lineage>
        <taxon>Bacteria</taxon>
        <taxon>Pseudomonadati</taxon>
        <taxon>Bacteroidota</taxon>
        <taxon>Chitinophagia</taxon>
        <taxon>Chitinophagales</taxon>
        <taxon>Chitinophagaceae</taxon>
        <taxon>Paraflavitalea</taxon>
    </lineage>
</organism>